<sequence>MAQVTESVKALVGTIMAATVSETAVESDHSLGYLDKDVVWKLYLEERKLSKNFGLRNINHTPFVTDVPSDVNSVNRLFRLGFTYAYMRVYVEEKAALTNDVLASAGSVAIGELLSPKMPDSRVLKQAEARKYFTTTVREFFKCAEQSGGPLQASDPVSYYRGHFTPVQLQNFPSDDAFKAGLVSGNLIGNDLPVAIALLSIYSTVQTASYDLLGPQLLTHTVLAFLKTGMTTAQFRTKITNGLREFWPAFTVQDSLIVATHKLLASTISRDTISFIVDHWKTVIPETAIVLRNMLSHCAWHNLTGYQTIVRTIIALPAFPWLKLITKCNLESDFGRFLAAVEYIKNDPYAGYETDTTRLHGVRQYKQLATTAAYVAEVVGGDENIRKAVSVAGQISMPIRKFVDDYMVLSNTADEPSDVLLNKFRKLTNHLKHFDEPGNRWDDDNDDDDDGHRGDGMAHARQPVTEQSGRPAPSRHDVPGTSSSLPSASGPSH</sequence>
<feature type="compositionally biased region" description="Basic and acidic residues" evidence="1">
    <location>
        <begin position="433"/>
        <end position="442"/>
    </location>
</feature>
<feature type="compositionally biased region" description="Low complexity" evidence="1">
    <location>
        <begin position="479"/>
        <end position="493"/>
    </location>
</feature>
<feature type="region of interest" description="Disordered" evidence="1">
    <location>
        <begin position="433"/>
        <end position="493"/>
    </location>
</feature>
<protein>
    <submittedName>
        <fullName evidence="2">ORF3</fullName>
    </submittedName>
</protein>
<reference evidence="2" key="1">
    <citation type="submission" date="2022-04" db="EMBL/GenBank/DDBJ databases">
        <authorList>
            <person name="Ye Z."/>
            <person name="Ren P."/>
        </authorList>
    </citation>
    <scope>NUCLEOTIDE SEQUENCE</scope>
    <source>
        <strain evidence="2">Nbu</strain>
    </source>
</reference>
<dbReference type="EMBL" id="ON191814">
    <property type="protein sequence ID" value="URF13780.1"/>
    <property type="molecule type" value="Viral_cRNA"/>
</dbReference>
<evidence type="ECO:0000256" key="1">
    <source>
        <dbReference type="SAM" id="MobiDB-lite"/>
    </source>
</evidence>
<name>A0A9Y1CSE8_9VIRU</name>
<evidence type="ECO:0000313" key="2">
    <source>
        <dbReference type="EMBL" id="URF13780.1"/>
    </source>
</evidence>
<accession>A0A9Y1CSE8</accession>
<proteinExistence type="predicted"/>
<organism evidence="2">
    <name type="scientific">Chuvivirus sp</name>
    <dbReference type="NCBI Taxonomy" id="2948592"/>
    <lineage>
        <taxon>Viruses</taxon>
        <taxon>Riboviria</taxon>
        <taxon>Orthornavirae</taxon>
        <taxon>Negarnaviricota</taxon>
        <taxon>Haploviricotina</taxon>
        <taxon>Monjiviricetes</taxon>
        <taxon>Jingchuvirales</taxon>
        <taxon>Chuviridae</taxon>
        <taxon>Chuvivirus</taxon>
    </lineage>
</organism>